<reference evidence="15" key="2">
    <citation type="submission" date="2021-03" db="UniProtKB">
        <authorList>
            <consortium name="Ensembl"/>
        </authorList>
    </citation>
    <scope>IDENTIFICATION</scope>
</reference>
<evidence type="ECO:0000256" key="13">
    <source>
        <dbReference type="SAM" id="Phobius"/>
    </source>
</evidence>
<evidence type="ECO:0000256" key="1">
    <source>
        <dbReference type="ARBA" id="ARBA00003436"/>
    </source>
</evidence>
<dbReference type="FunFam" id="2.60.40.60:FF:000006">
    <property type="entry name" value="Protocadherin alpha 2"/>
    <property type="match status" value="1"/>
</dbReference>
<evidence type="ECO:0000313" key="15">
    <source>
        <dbReference type="Ensembl" id="ENSXETP00000117246"/>
    </source>
</evidence>
<dbReference type="GO" id="GO:0005886">
    <property type="term" value="C:plasma membrane"/>
    <property type="evidence" value="ECO:0007669"/>
    <property type="project" value="UniProtKB-SubCell"/>
</dbReference>
<dbReference type="InterPro" id="IPR002126">
    <property type="entry name" value="Cadherin-like_dom"/>
</dbReference>
<dbReference type="CDD" id="cd11304">
    <property type="entry name" value="Cadherin_repeat"/>
    <property type="match status" value="6"/>
</dbReference>
<dbReference type="PRINTS" id="PR00205">
    <property type="entry name" value="CADHERIN"/>
</dbReference>
<keyword evidence="7 12" id="KW-0106">Calcium</keyword>
<keyword evidence="11" id="KW-0325">Glycoprotein</keyword>
<feature type="transmembrane region" description="Helical" evidence="13">
    <location>
        <begin position="694"/>
        <end position="717"/>
    </location>
</feature>
<keyword evidence="3" id="KW-1003">Cell membrane</keyword>
<evidence type="ECO:0000259" key="14">
    <source>
        <dbReference type="PROSITE" id="PS50268"/>
    </source>
</evidence>
<evidence type="ECO:0000256" key="7">
    <source>
        <dbReference type="ARBA" id="ARBA00022837"/>
    </source>
</evidence>
<dbReference type="SMART" id="SM00112">
    <property type="entry name" value="CA"/>
    <property type="match status" value="6"/>
</dbReference>
<evidence type="ECO:0000256" key="8">
    <source>
        <dbReference type="ARBA" id="ARBA00022889"/>
    </source>
</evidence>
<keyword evidence="8" id="KW-0130">Cell adhesion</keyword>
<dbReference type="InterPro" id="IPR015919">
    <property type="entry name" value="Cadherin-like_sf"/>
</dbReference>
<evidence type="ECO:0000256" key="3">
    <source>
        <dbReference type="ARBA" id="ARBA00022475"/>
    </source>
</evidence>
<feature type="domain" description="Cadherin" evidence="14">
    <location>
        <begin position="37"/>
        <end position="135"/>
    </location>
</feature>
<feature type="domain" description="Cadherin" evidence="14">
    <location>
        <begin position="245"/>
        <end position="352"/>
    </location>
</feature>
<dbReference type="PANTHER" id="PTHR24028">
    <property type="entry name" value="CADHERIN-87A"/>
    <property type="match status" value="1"/>
</dbReference>
<dbReference type="FunFam" id="2.60.40.60:FF:000002">
    <property type="entry name" value="Protocadherin alpha 2"/>
    <property type="match status" value="1"/>
</dbReference>
<dbReference type="FunFam" id="2.60.40.60:FF:000004">
    <property type="entry name" value="Protocadherin 1 gamma 2"/>
    <property type="match status" value="1"/>
</dbReference>
<sequence length="821" mass="91696">MEISFPNCIHVVLMRIIPIFLLQLAWNLVFSQLTYIIPEESKHGTFVGRLAQDLGLPIGEINSRMLRIVSRDEKEHFQVNLQNGILFVNKMIDREEMCPKIAVCVIHLEIIVDKPVQIYHVDVEIDDINDNHPVFSAKEFNIVIAESRVPGYRLPLEGAIDADVGTNSVMGYELSSNGYFGIEIQKDKHQSELIELVLKKSLDREKEPCYNLTLTAFDGGKPRLSATTQLLIKVQDVNDNAPIFDQLTYEVSLLENAPKGTMIVQLMATDLDQEENGEVIYEFSSQVSPLERSTFNIDRKTGEITLIGDVDFEINNQYEIRVEATDLGPYPLSGHCKILVIIIDVNDNPPEMTVTSLSVPVPEDSPVGTTVAIIRIQDKDSGANGKVTCYINGEVPFKLNPTLREYYALTVDGPLDREFVPLYGAEIIAKDSGSPALSVSQMIKIEVSDVNDNPPSFGQLSVTIFVSENNPPGSHIYTVSATDSDISHNSFVTYSLMESVIEGIPVSSYLSVHPESGKIFALLSFDHELIHFFQCNVKASDAGLPPLSGNLTVNVFIVDVNDNAPTLFPPFSNFESIVTEMVPRSAKTGHPVTKIRAIDADSGYNAFLAYSLKDPLEKTLFSIGQHTGEITISRPIFESDRNEYKLYILVKDHGDPVMSTTVTVIIVLVETIQDITLEQNQKGTDYKEGSNANIYLIMAICVMSVIFLLTLIVYTAIRWHQYSMELRELKQSNLGSSIAGSWTYSMQRHYRLWLNGISAKNDLIVFSPNVSQPPANDNLPNHGYGTNSSIQVRLCMLSILWEINLFIFSVYLLSLAYKLEW</sequence>
<dbReference type="GeneTree" id="ENSGT00940000163564"/>
<dbReference type="GO" id="GO:0007156">
    <property type="term" value="P:homophilic cell adhesion via plasma membrane adhesion molecules"/>
    <property type="evidence" value="ECO:0007669"/>
    <property type="project" value="InterPro"/>
</dbReference>
<feature type="domain" description="Cadherin" evidence="14">
    <location>
        <begin position="136"/>
        <end position="244"/>
    </location>
</feature>
<dbReference type="Gene3D" id="2.60.40.60">
    <property type="entry name" value="Cadherins"/>
    <property type="match status" value="6"/>
</dbReference>
<keyword evidence="5" id="KW-0732">Signal</keyword>
<proteinExistence type="predicted"/>
<dbReference type="InterPro" id="IPR050174">
    <property type="entry name" value="Protocadherin/Cadherin-CA"/>
</dbReference>
<feature type="domain" description="Cadherin" evidence="14">
    <location>
        <begin position="458"/>
        <end position="567"/>
    </location>
</feature>
<dbReference type="InParanoid" id="A0A803KA26"/>
<dbReference type="SUPFAM" id="SSF49313">
    <property type="entry name" value="Cadherin-like"/>
    <property type="match status" value="6"/>
</dbReference>
<comment type="function">
    <text evidence="1">Potential calcium-dependent cell-adhesion protein. May be involved in the establishment and maintenance of specific neuronal connections in the brain.</text>
</comment>
<dbReference type="Ensembl" id="ENSXETT00000116154">
    <property type="protein sequence ID" value="ENSXETP00000117246"/>
    <property type="gene ID" value="ENSXETG00000042368"/>
</dbReference>
<feature type="transmembrane region" description="Helical" evidence="13">
    <location>
        <begin position="794"/>
        <end position="817"/>
    </location>
</feature>
<dbReference type="Pfam" id="PF08266">
    <property type="entry name" value="Cadherin_2"/>
    <property type="match status" value="1"/>
</dbReference>
<accession>A0A803KA26</accession>
<dbReference type="InterPro" id="IPR013164">
    <property type="entry name" value="Cadherin_N"/>
</dbReference>
<keyword evidence="6" id="KW-0677">Repeat</keyword>
<comment type="subcellular location">
    <subcellularLocation>
        <location evidence="2">Cell membrane</location>
        <topology evidence="2">Single-pass type I membrane protein</topology>
    </subcellularLocation>
</comment>
<evidence type="ECO:0000256" key="2">
    <source>
        <dbReference type="ARBA" id="ARBA00004251"/>
    </source>
</evidence>
<evidence type="ECO:0000256" key="10">
    <source>
        <dbReference type="ARBA" id="ARBA00023136"/>
    </source>
</evidence>
<keyword evidence="9 13" id="KW-1133">Transmembrane helix</keyword>
<keyword evidence="4 13" id="KW-0812">Transmembrane</keyword>
<dbReference type="AlphaFoldDB" id="A0A803KA26"/>
<dbReference type="PROSITE" id="PS50268">
    <property type="entry name" value="CADHERIN_2"/>
    <property type="match status" value="6"/>
</dbReference>
<evidence type="ECO:0000256" key="12">
    <source>
        <dbReference type="PROSITE-ProRule" id="PRU00043"/>
    </source>
</evidence>
<dbReference type="PROSITE" id="PS00232">
    <property type="entry name" value="CADHERIN_1"/>
    <property type="match status" value="2"/>
</dbReference>
<gene>
    <name evidence="15" type="primary">pcdha6</name>
</gene>
<dbReference type="InterPro" id="IPR020894">
    <property type="entry name" value="Cadherin_CS"/>
</dbReference>
<dbReference type="FunFam" id="2.60.40.60:FF:000001">
    <property type="entry name" value="Protocadherin alpha 2"/>
    <property type="match status" value="1"/>
</dbReference>
<feature type="domain" description="Cadherin" evidence="14">
    <location>
        <begin position="353"/>
        <end position="457"/>
    </location>
</feature>
<dbReference type="GO" id="GO:0005509">
    <property type="term" value="F:calcium ion binding"/>
    <property type="evidence" value="ECO:0007669"/>
    <property type="project" value="UniProtKB-UniRule"/>
</dbReference>
<keyword evidence="10 13" id="KW-0472">Membrane</keyword>
<dbReference type="FunFam" id="2.60.40.60:FF:000129">
    <property type="entry name" value="protocadherin alpha-C2 isoform X1"/>
    <property type="match status" value="1"/>
</dbReference>
<reference evidence="15" key="1">
    <citation type="journal article" date="2010" name="Science">
        <title>The genome of the Western clawed frog Xenopus tropicalis.</title>
        <authorList>
            <person name="Hellsten U."/>
            <person name="Harland R.M."/>
            <person name="Gilchrist M.J."/>
            <person name="Hendrix D."/>
            <person name="Jurka J."/>
            <person name="Kapitonov V."/>
            <person name="Ovcharenko I."/>
            <person name="Putnam N.H."/>
            <person name="Shu S."/>
            <person name="Taher L."/>
            <person name="Blitz I.L."/>
            <person name="Blumberg B."/>
            <person name="Dichmann D.S."/>
            <person name="Dubchak I."/>
            <person name="Amaya E."/>
            <person name="Detter J.C."/>
            <person name="Fletcher R."/>
            <person name="Gerhard D.S."/>
            <person name="Goodstein D."/>
            <person name="Graves T."/>
            <person name="Grigoriev I.V."/>
            <person name="Grimwood J."/>
            <person name="Kawashima T."/>
            <person name="Lindquist E."/>
            <person name="Lucas S.M."/>
            <person name="Mead P.E."/>
            <person name="Mitros T."/>
            <person name="Ogino H."/>
            <person name="Ohta Y."/>
            <person name="Poliakov A.V."/>
            <person name="Pollet N."/>
            <person name="Robert J."/>
            <person name="Salamov A."/>
            <person name="Sater A.K."/>
            <person name="Schmutz J."/>
            <person name="Terry A."/>
            <person name="Vize P.D."/>
            <person name="Warren W.C."/>
            <person name="Wells D."/>
            <person name="Wills A."/>
            <person name="Wilson R.K."/>
            <person name="Zimmerman L.B."/>
            <person name="Zorn A.M."/>
            <person name="Grainger R."/>
            <person name="Grammer T."/>
            <person name="Khokha M.K."/>
            <person name="Richardson P.M."/>
            <person name="Rokhsar D.S."/>
        </authorList>
    </citation>
    <scope>NUCLEOTIDE SEQUENCE [LARGE SCALE GENOMIC DNA]</scope>
    <source>
        <strain evidence="15">Nigerian</strain>
    </source>
</reference>
<name>A0A803KA26_XENTR</name>
<dbReference type="PANTHER" id="PTHR24028:SF133">
    <property type="entry name" value="PROTOCADHERIN ALPHA-4"/>
    <property type="match status" value="1"/>
</dbReference>
<evidence type="ECO:0000256" key="5">
    <source>
        <dbReference type="ARBA" id="ARBA00022729"/>
    </source>
</evidence>
<evidence type="ECO:0000256" key="9">
    <source>
        <dbReference type="ARBA" id="ARBA00022989"/>
    </source>
</evidence>
<evidence type="ECO:0000256" key="4">
    <source>
        <dbReference type="ARBA" id="ARBA00022692"/>
    </source>
</evidence>
<protein>
    <submittedName>
        <fullName evidence="15">Protocadherin alpha 6</fullName>
    </submittedName>
</protein>
<dbReference type="FunFam" id="2.60.40.60:FF:000007">
    <property type="entry name" value="Protocadherin alpha 2"/>
    <property type="match status" value="1"/>
</dbReference>
<feature type="domain" description="Cadherin" evidence="14">
    <location>
        <begin position="574"/>
        <end position="680"/>
    </location>
</feature>
<dbReference type="Pfam" id="PF00028">
    <property type="entry name" value="Cadherin"/>
    <property type="match status" value="5"/>
</dbReference>
<organism evidence="15">
    <name type="scientific">Xenopus tropicalis</name>
    <name type="common">Western clawed frog</name>
    <name type="synonym">Silurana tropicalis</name>
    <dbReference type="NCBI Taxonomy" id="8364"/>
    <lineage>
        <taxon>Eukaryota</taxon>
        <taxon>Metazoa</taxon>
        <taxon>Chordata</taxon>
        <taxon>Craniata</taxon>
        <taxon>Vertebrata</taxon>
        <taxon>Euteleostomi</taxon>
        <taxon>Amphibia</taxon>
        <taxon>Batrachia</taxon>
        <taxon>Anura</taxon>
        <taxon>Pipoidea</taxon>
        <taxon>Pipidae</taxon>
        <taxon>Xenopodinae</taxon>
        <taxon>Xenopus</taxon>
        <taxon>Silurana</taxon>
    </lineage>
</organism>
<evidence type="ECO:0000256" key="6">
    <source>
        <dbReference type="ARBA" id="ARBA00022737"/>
    </source>
</evidence>
<evidence type="ECO:0000256" key="11">
    <source>
        <dbReference type="ARBA" id="ARBA00023180"/>
    </source>
</evidence>